<organism evidence="1">
    <name type="scientific">marine sediment metagenome</name>
    <dbReference type="NCBI Taxonomy" id="412755"/>
    <lineage>
        <taxon>unclassified sequences</taxon>
        <taxon>metagenomes</taxon>
        <taxon>ecological metagenomes</taxon>
    </lineage>
</organism>
<name>A0A0F9AXF1_9ZZZZ</name>
<dbReference type="EMBL" id="LAZR01040516">
    <property type="protein sequence ID" value="KKL14289.1"/>
    <property type="molecule type" value="Genomic_DNA"/>
</dbReference>
<evidence type="ECO:0000313" key="1">
    <source>
        <dbReference type="EMBL" id="KKL14289.1"/>
    </source>
</evidence>
<sequence length="116" mass="13699">MRAYDLTELKLATTYPFKIYQNPHKNDFKVLVKKLKALRGIIDNKNLYVWNARDLIHDSVVDQLQLKKPKFLFFASKEIYTDEWYTRSLEINDIWVGSNTPTDLKHPMVQKALGIK</sequence>
<accession>A0A0F9AXF1</accession>
<reference evidence="1" key="1">
    <citation type="journal article" date="2015" name="Nature">
        <title>Complex archaea that bridge the gap between prokaryotes and eukaryotes.</title>
        <authorList>
            <person name="Spang A."/>
            <person name="Saw J.H."/>
            <person name="Jorgensen S.L."/>
            <person name="Zaremba-Niedzwiedzka K."/>
            <person name="Martijn J."/>
            <person name="Lind A.E."/>
            <person name="van Eijk R."/>
            <person name="Schleper C."/>
            <person name="Guy L."/>
            <person name="Ettema T.J."/>
        </authorList>
    </citation>
    <scope>NUCLEOTIDE SEQUENCE</scope>
</reference>
<gene>
    <name evidence="1" type="ORF">LCGC14_2517210</name>
</gene>
<protein>
    <submittedName>
        <fullName evidence="1">Uncharacterized protein</fullName>
    </submittedName>
</protein>
<dbReference type="AlphaFoldDB" id="A0A0F9AXF1"/>
<comment type="caution">
    <text evidence="1">The sequence shown here is derived from an EMBL/GenBank/DDBJ whole genome shotgun (WGS) entry which is preliminary data.</text>
</comment>
<proteinExistence type="predicted"/>